<proteinExistence type="predicted"/>
<gene>
    <name evidence="1" type="ORF">B9Q13_02905</name>
</gene>
<sequence>MSVDLGITKLLTLSDRRFLKPLERALGKNQGATKSAFQKASFQGLKQRRNSLRSTLARLQAWFSCTGVRPLGFGGFEYSIQKDGKKNTEALQLPAFQAKIPECL</sequence>
<evidence type="ECO:0000313" key="2">
    <source>
        <dbReference type="Proteomes" id="UP000241886"/>
    </source>
</evidence>
<dbReference type="AlphaFoldDB" id="A0A2R6C2A7"/>
<organism evidence="1 2">
    <name type="scientific">Candidatus Marsarchaeota G2 archaeon ECH_B_SAG-G16</name>
    <dbReference type="NCBI Taxonomy" id="1978167"/>
    <lineage>
        <taxon>Archaea</taxon>
        <taxon>Candidatus Marsarchaeota</taxon>
        <taxon>Candidatus Marsarchaeota group 2</taxon>
    </lineage>
</organism>
<dbReference type="EMBL" id="NEXO01000042">
    <property type="protein sequence ID" value="PSO05040.1"/>
    <property type="molecule type" value="Genomic_DNA"/>
</dbReference>
<evidence type="ECO:0000313" key="1">
    <source>
        <dbReference type="EMBL" id="PSO05040.1"/>
    </source>
</evidence>
<comment type="caution">
    <text evidence="1">The sequence shown here is derived from an EMBL/GenBank/DDBJ whole genome shotgun (WGS) entry which is preliminary data.</text>
</comment>
<reference evidence="1 2" key="1">
    <citation type="submission" date="2017-04" db="EMBL/GenBank/DDBJ databases">
        <title>Novel microbial lineages endemic to geothermal iron-oxide mats fill important gaps in the evolutionary history of Archaea.</title>
        <authorList>
            <person name="Jay Z.J."/>
            <person name="Beam J.P."/>
            <person name="Dlakic M."/>
            <person name="Rusch D.B."/>
            <person name="Kozubal M.A."/>
            <person name="Inskeep W.P."/>
        </authorList>
    </citation>
    <scope>NUCLEOTIDE SEQUENCE [LARGE SCALE GENOMIC DNA]</scope>
    <source>
        <strain evidence="1">ECH_B_SAG-G16</strain>
    </source>
</reference>
<dbReference type="Proteomes" id="UP000241886">
    <property type="component" value="Unassembled WGS sequence"/>
</dbReference>
<name>A0A2R6C2A7_9ARCH</name>
<accession>A0A2R6C2A7</accession>
<protein>
    <submittedName>
        <fullName evidence="1">Uncharacterized protein</fullName>
    </submittedName>
</protein>